<dbReference type="Pfam" id="PF07690">
    <property type="entry name" value="MFS_1"/>
    <property type="match status" value="1"/>
</dbReference>
<evidence type="ECO:0000256" key="2">
    <source>
        <dbReference type="ARBA" id="ARBA00022692"/>
    </source>
</evidence>
<dbReference type="Proteomes" id="UP000318571">
    <property type="component" value="Chromosome 7"/>
</dbReference>
<feature type="transmembrane region" description="Helical" evidence="5">
    <location>
        <begin position="331"/>
        <end position="352"/>
    </location>
</feature>
<dbReference type="Gene3D" id="1.20.1250.20">
    <property type="entry name" value="MFS general substrate transporter like domains"/>
    <property type="match status" value="1"/>
</dbReference>
<keyword evidence="8" id="KW-1185">Reference proteome</keyword>
<dbReference type="InterPro" id="IPR005829">
    <property type="entry name" value="Sugar_transporter_CS"/>
</dbReference>
<comment type="caution">
    <text evidence="7">The sequence shown here is derived from an EMBL/GenBank/DDBJ whole genome shotgun (WGS) entry which is preliminary data.</text>
</comment>
<dbReference type="OrthoDB" id="3026777at2759"/>
<name>A0A553P396_TIGCA</name>
<keyword evidence="2 5" id="KW-0812">Transmembrane</keyword>
<evidence type="ECO:0000313" key="8">
    <source>
        <dbReference type="Proteomes" id="UP000318571"/>
    </source>
</evidence>
<dbReference type="GO" id="GO:0022857">
    <property type="term" value="F:transmembrane transporter activity"/>
    <property type="evidence" value="ECO:0007669"/>
    <property type="project" value="InterPro"/>
</dbReference>
<dbReference type="PANTHER" id="PTHR23507:SF1">
    <property type="entry name" value="FI18259P1-RELATED"/>
    <property type="match status" value="1"/>
</dbReference>
<feature type="transmembrane region" description="Helical" evidence="5">
    <location>
        <begin position="293"/>
        <end position="311"/>
    </location>
</feature>
<gene>
    <name evidence="7" type="ORF">TCAL_00254</name>
</gene>
<dbReference type="PANTHER" id="PTHR23507">
    <property type="entry name" value="ZGC:174356"/>
    <property type="match status" value="1"/>
</dbReference>
<accession>A0A553P396</accession>
<dbReference type="InterPro" id="IPR036259">
    <property type="entry name" value="MFS_trans_sf"/>
</dbReference>
<evidence type="ECO:0000256" key="5">
    <source>
        <dbReference type="SAM" id="Phobius"/>
    </source>
</evidence>
<keyword evidence="3 5" id="KW-1133">Transmembrane helix</keyword>
<keyword evidence="4 5" id="KW-0472">Membrane</keyword>
<evidence type="ECO:0000256" key="3">
    <source>
        <dbReference type="ARBA" id="ARBA00022989"/>
    </source>
</evidence>
<evidence type="ECO:0000259" key="6">
    <source>
        <dbReference type="PROSITE" id="PS50850"/>
    </source>
</evidence>
<feature type="transmembrane region" description="Helical" evidence="5">
    <location>
        <begin position="146"/>
        <end position="171"/>
    </location>
</feature>
<sequence length="538" mass="60811">MPISKESLDSKPSSCCGKLKSAWSLITVEPAVLLLTISYGLYMIVSSELYITKVCKVNLALGDEICDNIQDHNEEQVLVQRYVSKLNIYNRVLQAVPSFIFAVVAGPWSDVYGRRTFLILSISGFVFNNAVFMLNIYFFYELKAEWLLLECLQDCTGGTILFYLTVYAYIADITDPSTRTKRMAFLSGLWPIGSNIGKALGGLIKNQLGFMYNFAIGMLVALVAMLYIVLFVKETVKPNTLEEYKTSNDPKQVNRPKERSQSLGARISFLFSLENVKNGFSALTRPRKHNMRAYIILLLFVFQFMMFNFVADYTNRYLFLRRSLGLNLEDYTRYSIATGVIGIISQCFLVPFLSEKMKIRDATISFYDMFASAINCLIMAFATEEWMLYVGAVINCLDSSSYSVVRSMVTKIAEPHETGSLLAVFGSFQSIMPMIATPVFGMLYRSTVANFPQLYLLIVAGFFLLNSVCLLFVRHGLKKLNKKMAQDDGVIGEEILEMVPTPLKARPKSWYPERPHSQAEKDSVILTKIMSQSMDTLT</sequence>
<protein>
    <recommendedName>
        <fullName evidence="6">Major facilitator superfamily (MFS) profile domain-containing protein</fullName>
    </recommendedName>
</protein>
<feature type="transmembrane region" description="Helical" evidence="5">
    <location>
        <begin position="88"/>
        <end position="105"/>
    </location>
</feature>
<dbReference type="PROSITE" id="PS50850">
    <property type="entry name" value="MFS"/>
    <property type="match status" value="1"/>
</dbReference>
<evidence type="ECO:0000256" key="4">
    <source>
        <dbReference type="ARBA" id="ARBA00023136"/>
    </source>
</evidence>
<dbReference type="GO" id="GO:0016020">
    <property type="term" value="C:membrane"/>
    <property type="evidence" value="ECO:0007669"/>
    <property type="project" value="UniProtKB-SubCell"/>
</dbReference>
<dbReference type="OMA" id="IITYMFV"/>
<evidence type="ECO:0000313" key="7">
    <source>
        <dbReference type="EMBL" id="TRY72153.1"/>
    </source>
</evidence>
<feature type="transmembrane region" description="Helical" evidence="5">
    <location>
        <begin position="421"/>
        <end position="442"/>
    </location>
</feature>
<dbReference type="PROSITE" id="PS00216">
    <property type="entry name" value="SUGAR_TRANSPORT_1"/>
    <property type="match status" value="1"/>
</dbReference>
<feature type="transmembrane region" description="Helical" evidence="5">
    <location>
        <begin position="117"/>
        <end position="140"/>
    </location>
</feature>
<proteinExistence type="predicted"/>
<dbReference type="InterPro" id="IPR011701">
    <property type="entry name" value="MFS"/>
</dbReference>
<reference evidence="7 8" key="1">
    <citation type="journal article" date="2018" name="Nat. Ecol. Evol.">
        <title>Genomic signatures of mitonuclear coevolution across populations of Tigriopus californicus.</title>
        <authorList>
            <person name="Barreto F.S."/>
            <person name="Watson E.T."/>
            <person name="Lima T.G."/>
            <person name="Willett C.S."/>
            <person name="Edmands S."/>
            <person name="Li W."/>
            <person name="Burton R.S."/>
        </authorList>
    </citation>
    <scope>NUCLEOTIDE SEQUENCE [LARGE SCALE GENOMIC DNA]</scope>
    <source>
        <strain evidence="7 8">San Diego</strain>
    </source>
</reference>
<feature type="transmembrane region" description="Helical" evidence="5">
    <location>
        <begin position="210"/>
        <end position="232"/>
    </location>
</feature>
<dbReference type="SUPFAM" id="SSF103473">
    <property type="entry name" value="MFS general substrate transporter"/>
    <property type="match status" value="1"/>
</dbReference>
<evidence type="ECO:0000256" key="1">
    <source>
        <dbReference type="ARBA" id="ARBA00004141"/>
    </source>
</evidence>
<organism evidence="7 8">
    <name type="scientific">Tigriopus californicus</name>
    <name type="common">Marine copepod</name>
    <dbReference type="NCBI Taxonomy" id="6832"/>
    <lineage>
        <taxon>Eukaryota</taxon>
        <taxon>Metazoa</taxon>
        <taxon>Ecdysozoa</taxon>
        <taxon>Arthropoda</taxon>
        <taxon>Crustacea</taxon>
        <taxon>Multicrustacea</taxon>
        <taxon>Hexanauplia</taxon>
        <taxon>Copepoda</taxon>
        <taxon>Harpacticoida</taxon>
        <taxon>Harpacticidae</taxon>
        <taxon>Tigriopus</taxon>
    </lineage>
</organism>
<dbReference type="AlphaFoldDB" id="A0A553P396"/>
<feature type="domain" description="Major facilitator superfamily (MFS) profile" evidence="6">
    <location>
        <begin position="33"/>
        <end position="478"/>
    </location>
</feature>
<dbReference type="InterPro" id="IPR020846">
    <property type="entry name" value="MFS_dom"/>
</dbReference>
<dbReference type="EMBL" id="VCGU01000008">
    <property type="protein sequence ID" value="TRY72153.1"/>
    <property type="molecule type" value="Genomic_DNA"/>
</dbReference>
<feature type="transmembrane region" description="Helical" evidence="5">
    <location>
        <begin position="454"/>
        <end position="473"/>
    </location>
</feature>
<comment type="subcellular location">
    <subcellularLocation>
        <location evidence="1">Membrane</location>
        <topology evidence="1">Multi-pass membrane protein</topology>
    </subcellularLocation>
</comment>
<feature type="transmembrane region" description="Helical" evidence="5">
    <location>
        <begin position="21"/>
        <end position="44"/>
    </location>
</feature>